<evidence type="ECO:0000256" key="2">
    <source>
        <dbReference type="PROSITE-ProRule" id="PRU00504"/>
    </source>
</evidence>
<dbReference type="PROSITE" id="PS51125">
    <property type="entry name" value="NHL"/>
    <property type="match status" value="1"/>
</dbReference>
<dbReference type="Gene3D" id="2.120.10.30">
    <property type="entry name" value="TolB, C-terminal domain"/>
    <property type="match status" value="1"/>
</dbReference>
<keyword evidence="1" id="KW-0677">Repeat</keyword>
<reference evidence="3" key="1">
    <citation type="submission" date="2022-10" db="EMBL/GenBank/DDBJ databases">
        <title>Comparative genomic analysis of Cohnella hashimotonis sp. nov., isolated from the International Space Station.</title>
        <authorList>
            <person name="Simpson A."/>
            <person name="Venkateswaran K."/>
        </authorList>
    </citation>
    <scope>NUCLEOTIDE SEQUENCE</scope>
    <source>
        <strain evidence="3">DSM 28161</strain>
    </source>
</reference>
<dbReference type="Proteomes" id="UP001153404">
    <property type="component" value="Unassembled WGS sequence"/>
</dbReference>
<protein>
    <recommendedName>
        <fullName evidence="5">NHL repeat containing protein</fullName>
    </recommendedName>
</protein>
<keyword evidence="4" id="KW-1185">Reference proteome</keyword>
<evidence type="ECO:0000256" key="1">
    <source>
        <dbReference type="ARBA" id="ARBA00022737"/>
    </source>
</evidence>
<dbReference type="Pfam" id="PF01436">
    <property type="entry name" value="NHL"/>
    <property type="match status" value="1"/>
</dbReference>
<comment type="caution">
    <text evidence="3">The sequence shown here is derived from an EMBL/GenBank/DDBJ whole genome shotgun (WGS) entry which is preliminary data.</text>
</comment>
<evidence type="ECO:0008006" key="5">
    <source>
        <dbReference type="Google" id="ProtNLM"/>
    </source>
</evidence>
<organism evidence="3 4">
    <name type="scientific">Cohnella rhizosphaerae</name>
    <dbReference type="NCBI Taxonomy" id="1457232"/>
    <lineage>
        <taxon>Bacteria</taxon>
        <taxon>Bacillati</taxon>
        <taxon>Bacillota</taxon>
        <taxon>Bacilli</taxon>
        <taxon>Bacillales</taxon>
        <taxon>Paenibacillaceae</taxon>
        <taxon>Cohnella</taxon>
    </lineage>
</organism>
<feature type="repeat" description="NHL" evidence="2">
    <location>
        <begin position="34"/>
        <end position="64"/>
    </location>
</feature>
<dbReference type="InterPro" id="IPR001258">
    <property type="entry name" value="NHL_repeat"/>
</dbReference>
<gene>
    <name evidence="3" type="ORF">OMP40_34580</name>
</gene>
<proteinExistence type="predicted"/>
<sequence>MLSISLFAFPAQAADQWSQYAKIGQGSNKYLGAFANPYSVTVDSGGNLYVADFENHRIQKLTAATGVWSEWKKDGGGSGSGPGGVCQP</sequence>
<evidence type="ECO:0000313" key="4">
    <source>
        <dbReference type="Proteomes" id="UP001153404"/>
    </source>
</evidence>
<dbReference type="InterPro" id="IPR011042">
    <property type="entry name" value="6-blade_b-propeller_TolB-like"/>
</dbReference>
<dbReference type="AlphaFoldDB" id="A0A9X4QWR9"/>
<dbReference type="EMBL" id="JAPDIA010000009">
    <property type="protein sequence ID" value="MDG0813838.1"/>
    <property type="molecule type" value="Genomic_DNA"/>
</dbReference>
<accession>A0A9X4QWR9</accession>
<dbReference type="SUPFAM" id="SSF63829">
    <property type="entry name" value="Calcium-dependent phosphotriesterase"/>
    <property type="match status" value="1"/>
</dbReference>
<dbReference type="RefSeq" id="WP_277539695.1">
    <property type="nucleotide sequence ID" value="NZ_JAPDIA010000009.1"/>
</dbReference>
<name>A0A9X4QWR9_9BACL</name>
<evidence type="ECO:0000313" key="3">
    <source>
        <dbReference type="EMBL" id="MDG0813838.1"/>
    </source>
</evidence>